<dbReference type="STRING" id="1123010.SAMN02745724_00607"/>
<organism evidence="11 12">
    <name type="scientific">Pseudoalteromonas denitrificans DSM 6059</name>
    <dbReference type="NCBI Taxonomy" id="1123010"/>
    <lineage>
        <taxon>Bacteria</taxon>
        <taxon>Pseudomonadati</taxon>
        <taxon>Pseudomonadota</taxon>
        <taxon>Gammaproteobacteria</taxon>
        <taxon>Alteromonadales</taxon>
        <taxon>Pseudoalteromonadaceae</taxon>
        <taxon>Pseudoalteromonas</taxon>
    </lineage>
</organism>
<feature type="transmembrane region" description="Helical" evidence="9">
    <location>
        <begin position="29"/>
        <end position="51"/>
    </location>
</feature>
<evidence type="ECO:0000256" key="8">
    <source>
        <dbReference type="ARBA" id="ARBA00023136"/>
    </source>
</evidence>
<evidence type="ECO:0000256" key="7">
    <source>
        <dbReference type="ARBA" id="ARBA00022989"/>
    </source>
</evidence>
<dbReference type="OrthoDB" id="9806929at2"/>
<keyword evidence="4" id="KW-1003">Cell membrane</keyword>
<dbReference type="PANTHER" id="PTHR30433:SF2">
    <property type="entry name" value="MOTILITY PROTEIN A"/>
    <property type="match status" value="1"/>
</dbReference>
<keyword evidence="8 9" id="KW-0472">Membrane</keyword>
<evidence type="ECO:0000313" key="12">
    <source>
        <dbReference type="Proteomes" id="UP000198862"/>
    </source>
</evidence>
<comment type="similarity">
    <text evidence="2">Belongs to the MotA family.</text>
</comment>
<protein>
    <submittedName>
        <fullName evidence="11">Chemotaxis protein MotA</fullName>
    </submittedName>
</protein>
<comment type="subcellular location">
    <subcellularLocation>
        <location evidence="1">Cell membrane</location>
        <topology evidence="1">Multi-pass membrane protein</topology>
    </subcellularLocation>
</comment>
<feature type="transmembrane region" description="Helical" evidence="9">
    <location>
        <begin position="7"/>
        <end position="23"/>
    </location>
</feature>
<dbReference type="PROSITE" id="PS01307">
    <property type="entry name" value="MOTA"/>
    <property type="match status" value="1"/>
</dbReference>
<evidence type="ECO:0000256" key="9">
    <source>
        <dbReference type="SAM" id="Phobius"/>
    </source>
</evidence>
<dbReference type="InterPro" id="IPR002898">
    <property type="entry name" value="MotA_ExbB_proton_chnl"/>
</dbReference>
<dbReference type="EMBL" id="FOLO01000003">
    <property type="protein sequence ID" value="SFB97880.1"/>
    <property type="molecule type" value="Genomic_DNA"/>
</dbReference>
<feature type="transmembrane region" description="Helical" evidence="9">
    <location>
        <begin position="150"/>
        <end position="170"/>
    </location>
</feature>
<keyword evidence="12" id="KW-1185">Reference proteome</keyword>
<proteinExistence type="inferred from homology"/>
<dbReference type="AlphaFoldDB" id="A0A1I1FLF9"/>
<evidence type="ECO:0000256" key="4">
    <source>
        <dbReference type="ARBA" id="ARBA00022475"/>
    </source>
</evidence>
<evidence type="ECO:0000256" key="3">
    <source>
        <dbReference type="ARBA" id="ARBA00022448"/>
    </source>
</evidence>
<dbReference type="Proteomes" id="UP000198862">
    <property type="component" value="Unassembled WGS sequence"/>
</dbReference>
<dbReference type="InterPro" id="IPR047055">
    <property type="entry name" value="MotA-like"/>
</dbReference>
<accession>A0A1I1FLF9</accession>
<sequence length="261" mass="28284">MDKASGLGISVIILAIIFAINMSGAEPGIFINIPSIFIVVGGTFGAVMLSYRISHFFKALSNIKLAFSSKQPNLFETLDILIELSETARKKGVLALEDVALEDEMLQKGVNLLLDGHDTDTIEFAFNREILQARQKNNQSIKVLNSFTELAPAMGMIGTLIGLVAMLVSMDDPKSIGPSMSVALLTTLYGALLANGFTGPFANKLGERADEIKQHMMLVRDGILHISRGDNPKLIMEMLASYLGENINSPVSEAQKEQNIA</sequence>
<evidence type="ECO:0000256" key="6">
    <source>
        <dbReference type="ARBA" id="ARBA00022779"/>
    </source>
</evidence>
<dbReference type="GO" id="GO:0071978">
    <property type="term" value="P:bacterial-type flagellum-dependent swarming motility"/>
    <property type="evidence" value="ECO:0007669"/>
    <property type="project" value="InterPro"/>
</dbReference>
<evidence type="ECO:0000259" key="10">
    <source>
        <dbReference type="Pfam" id="PF01618"/>
    </source>
</evidence>
<dbReference type="GO" id="GO:0005886">
    <property type="term" value="C:plasma membrane"/>
    <property type="evidence" value="ECO:0007669"/>
    <property type="project" value="UniProtKB-SubCell"/>
</dbReference>
<feature type="domain" description="MotA/TolQ/ExbB proton channel" evidence="10">
    <location>
        <begin position="101"/>
        <end position="216"/>
    </location>
</feature>
<dbReference type="PANTHER" id="PTHR30433">
    <property type="entry name" value="CHEMOTAXIS PROTEIN MOTA"/>
    <property type="match status" value="1"/>
</dbReference>
<keyword evidence="5 9" id="KW-0812">Transmembrane</keyword>
<keyword evidence="6" id="KW-0283">Flagellar rotation</keyword>
<keyword evidence="7 9" id="KW-1133">Transmembrane helix</keyword>
<dbReference type="InterPro" id="IPR000540">
    <property type="entry name" value="Flag_MotA_CS"/>
</dbReference>
<dbReference type="RefSeq" id="WP_091979802.1">
    <property type="nucleotide sequence ID" value="NZ_FOLO01000003.1"/>
</dbReference>
<evidence type="ECO:0000256" key="2">
    <source>
        <dbReference type="ARBA" id="ARBA00008038"/>
    </source>
</evidence>
<keyword evidence="3" id="KW-0813">Transport</keyword>
<dbReference type="Pfam" id="PF01618">
    <property type="entry name" value="MotA_ExbB"/>
    <property type="match status" value="1"/>
</dbReference>
<evidence type="ECO:0000256" key="1">
    <source>
        <dbReference type="ARBA" id="ARBA00004651"/>
    </source>
</evidence>
<evidence type="ECO:0000313" key="11">
    <source>
        <dbReference type="EMBL" id="SFB97880.1"/>
    </source>
</evidence>
<gene>
    <name evidence="11" type="ORF">SAMN02745724_00607</name>
</gene>
<feature type="transmembrane region" description="Helical" evidence="9">
    <location>
        <begin position="176"/>
        <end position="198"/>
    </location>
</feature>
<dbReference type="GO" id="GO:0006935">
    <property type="term" value="P:chemotaxis"/>
    <property type="evidence" value="ECO:0007669"/>
    <property type="project" value="InterPro"/>
</dbReference>
<evidence type="ECO:0000256" key="5">
    <source>
        <dbReference type="ARBA" id="ARBA00022692"/>
    </source>
</evidence>
<reference evidence="11 12" key="1">
    <citation type="submission" date="2016-10" db="EMBL/GenBank/DDBJ databases">
        <authorList>
            <person name="de Groot N.N."/>
        </authorList>
    </citation>
    <scope>NUCLEOTIDE SEQUENCE [LARGE SCALE GENOMIC DNA]</scope>
    <source>
        <strain evidence="11 12">DSM 6059</strain>
    </source>
</reference>
<name>A0A1I1FLF9_9GAMM</name>